<evidence type="ECO:0000313" key="8">
    <source>
        <dbReference type="Proteomes" id="UP000014760"/>
    </source>
</evidence>
<keyword evidence="2" id="KW-0677">Repeat</keyword>
<dbReference type="EMBL" id="AMQN01033291">
    <property type="status" value="NOT_ANNOTATED_CDS"/>
    <property type="molecule type" value="Genomic_DNA"/>
</dbReference>
<evidence type="ECO:0000256" key="2">
    <source>
        <dbReference type="ARBA" id="ARBA00022737"/>
    </source>
</evidence>
<dbReference type="EnsemblMetazoa" id="CapteT119142">
    <property type="protein sequence ID" value="CapteP119142"/>
    <property type="gene ID" value="CapteG119142"/>
</dbReference>
<organism evidence="6">
    <name type="scientific">Capitella teleta</name>
    <name type="common">Polychaete worm</name>
    <dbReference type="NCBI Taxonomy" id="283909"/>
    <lineage>
        <taxon>Eukaryota</taxon>
        <taxon>Metazoa</taxon>
        <taxon>Spiralia</taxon>
        <taxon>Lophotrochozoa</taxon>
        <taxon>Annelida</taxon>
        <taxon>Polychaeta</taxon>
        <taxon>Sedentaria</taxon>
        <taxon>Scolecida</taxon>
        <taxon>Capitellidae</taxon>
        <taxon>Capitella</taxon>
    </lineage>
</organism>
<dbReference type="SMART" id="SM00032">
    <property type="entry name" value="CCP"/>
    <property type="match status" value="2"/>
</dbReference>
<gene>
    <name evidence="6" type="ORF">CAPTEDRAFT_119142</name>
</gene>
<dbReference type="Pfam" id="PF00084">
    <property type="entry name" value="Sushi"/>
    <property type="match status" value="2"/>
</dbReference>
<evidence type="ECO:0000256" key="3">
    <source>
        <dbReference type="ARBA" id="ARBA00023157"/>
    </source>
</evidence>
<evidence type="ECO:0000259" key="5">
    <source>
        <dbReference type="PROSITE" id="PS50923"/>
    </source>
</evidence>
<sequence>PSGSSHKYGTVATFSCEIGYNLQGSATRTCQGDSQWSGAVPVCQTVQCPSLTNPDGGSVSAAATQYQSVATYSCSVGFFMQGSTTRTCQANGQWSGSNPTCTRKFTKCTIIMGKKELMRIHRSHV</sequence>
<reference evidence="8" key="1">
    <citation type="submission" date="2012-12" db="EMBL/GenBank/DDBJ databases">
        <authorList>
            <person name="Hellsten U."/>
            <person name="Grimwood J."/>
            <person name="Chapman J.A."/>
            <person name="Shapiro H."/>
            <person name="Aerts A."/>
            <person name="Otillar R.P."/>
            <person name="Terry A.Y."/>
            <person name="Boore J.L."/>
            <person name="Simakov O."/>
            <person name="Marletaz F."/>
            <person name="Cho S.-J."/>
            <person name="Edsinger-Gonzales E."/>
            <person name="Havlak P."/>
            <person name="Kuo D.-H."/>
            <person name="Larsson T."/>
            <person name="Lv J."/>
            <person name="Arendt D."/>
            <person name="Savage R."/>
            <person name="Osoegawa K."/>
            <person name="de Jong P."/>
            <person name="Lindberg D.R."/>
            <person name="Seaver E.C."/>
            <person name="Weisblat D.A."/>
            <person name="Putnam N.H."/>
            <person name="Grigoriev I.V."/>
            <person name="Rokhsar D.S."/>
        </authorList>
    </citation>
    <scope>NUCLEOTIDE SEQUENCE</scope>
    <source>
        <strain evidence="8">I ESC-2004</strain>
    </source>
</reference>
<dbReference type="AlphaFoldDB" id="R7TC46"/>
<reference evidence="6 8" key="2">
    <citation type="journal article" date="2013" name="Nature">
        <title>Insights into bilaterian evolution from three spiralian genomes.</title>
        <authorList>
            <person name="Simakov O."/>
            <person name="Marletaz F."/>
            <person name="Cho S.J."/>
            <person name="Edsinger-Gonzales E."/>
            <person name="Havlak P."/>
            <person name="Hellsten U."/>
            <person name="Kuo D.H."/>
            <person name="Larsson T."/>
            <person name="Lv J."/>
            <person name="Arendt D."/>
            <person name="Savage R."/>
            <person name="Osoegawa K."/>
            <person name="de Jong P."/>
            <person name="Grimwood J."/>
            <person name="Chapman J.A."/>
            <person name="Shapiro H."/>
            <person name="Aerts A."/>
            <person name="Otillar R.P."/>
            <person name="Terry A.Y."/>
            <person name="Boore J.L."/>
            <person name="Grigoriev I.V."/>
            <person name="Lindberg D.R."/>
            <person name="Seaver E.C."/>
            <person name="Weisblat D.A."/>
            <person name="Putnam N.H."/>
            <person name="Rokhsar D.S."/>
        </authorList>
    </citation>
    <scope>NUCLEOTIDE SEQUENCE</scope>
    <source>
        <strain evidence="6 8">I ESC-2004</strain>
    </source>
</reference>
<comment type="caution">
    <text evidence="4">Lacks conserved residue(s) required for the propagation of feature annotation.</text>
</comment>
<dbReference type="EMBL" id="KB311736">
    <property type="protein sequence ID" value="ELT88666.1"/>
    <property type="molecule type" value="Genomic_DNA"/>
</dbReference>
<name>R7TC46_CAPTE</name>
<accession>R7TC46</accession>
<dbReference type="InterPro" id="IPR035976">
    <property type="entry name" value="Sushi/SCR/CCP_sf"/>
</dbReference>
<proteinExistence type="predicted"/>
<dbReference type="HOGENOM" id="CLU_020107_4_0_1"/>
<dbReference type="InterPro" id="IPR000436">
    <property type="entry name" value="Sushi_SCR_CCP_dom"/>
</dbReference>
<dbReference type="STRING" id="283909.R7TC46"/>
<reference evidence="7" key="3">
    <citation type="submission" date="2015-06" db="UniProtKB">
        <authorList>
            <consortium name="EnsemblMetazoa"/>
        </authorList>
    </citation>
    <scope>IDENTIFICATION</scope>
</reference>
<feature type="disulfide bond" evidence="4">
    <location>
        <begin position="74"/>
        <end position="101"/>
    </location>
</feature>
<feature type="domain" description="Sushi" evidence="5">
    <location>
        <begin position="46"/>
        <end position="103"/>
    </location>
</feature>
<feature type="non-terminal residue" evidence="6">
    <location>
        <position position="1"/>
    </location>
</feature>
<evidence type="ECO:0000256" key="1">
    <source>
        <dbReference type="ARBA" id="ARBA00022729"/>
    </source>
</evidence>
<dbReference type="PANTHER" id="PTHR45656">
    <property type="entry name" value="PROTEIN CBR-CLEC-78"/>
    <property type="match status" value="1"/>
</dbReference>
<dbReference type="Gene3D" id="2.10.70.10">
    <property type="entry name" value="Complement Module, domain 1"/>
    <property type="match status" value="2"/>
</dbReference>
<evidence type="ECO:0000313" key="6">
    <source>
        <dbReference type="EMBL" id="ELT88666.1"/>
    </source>
</evidence>
<dbReference type="CDD" id="cd00033">
    <property type="entry name" value="CCP"/>
    <property type="match status" value="2"/>
</dbReference>
<dbReference type="PANTHER" id="PTHR45656:SF4">
    <property type="entry name" value="PROTEIN CBR-CLEC-78"/>
    <property type="match status" value="1"/>
</dbReference>
<dbReference type="SUPFAM" id="SSF57535">
    <property type="entry name" value="Complement control module/SCR domain"/>
    <property type="match status" value="2"/>
</dbReference>
<dbReference type="OMA" id="PWILLTH"/>
<keyword evidence="1" id="KW-0732">Signal</keyword>
<keyword evidence="3 4" id="KW-1015">Disulfide bond</keyword>
<keyword evidence="4" id="KW-0768">Sushi</keyword>
<feature type="disulfide bond" evidence="4">
    <location>
        <begin position="16"/>
        <end position="43"/>
    </location>
</feature>
<keyword evidence="8" id="KW-1185">Reference proteome</keyword>
<dbReference type="InterPro" id="IPR051277">
    <property type="entry name" value="SEZ6_CSMD_C4BPB_Regulators"/>
</dbReference>
<evidence type="ECO:0000256" key="4">
    <source>
        <dbReference type="PROSITE-ProRule" id="PRU00302"/>
    </source>
</evidence>
<dbReference type="Proteomes" id="UP000014760">
    <property type="component" value="Unassembled WGS sequence"/>
</dbReference>
<dbReference type="PROSITE" id="PS50923">
    <property type="entry name" value="SUSHI"/>
    <property type="match status" value="2"/>
</dbReference>
<feature type="domain" description="Sushi" evidence="5">
    <location>
        <begin position="1"/>
        <end position="45"/>
    </location>
</feature>
<dbReference type="OrthoDB" id="6059832at2759"/>
<evidence type="ECO:0000313" key="7">
    <source>
        <dbReference type="EnsemblMetazoa" id="CapteP119142"/>
    </source>
</evidence>
<protein>
    <recommendedName>
        <fullName evidence="5">Sushi domain-containing protein</fullName>
    </recommendedName>
</protein>